<evidence type="ECO:0000313" key="2">
    <source>
        <dbReference type="Proteomes" id="UP000324800"/>
    </source>
</evidence>
<proteinExistence type="predicted"/>
<dbReference type="Proteomes" id="UP000324800">
    <property type="component" value="Unassembled WGS sequence"/>
</dbReference>
<protein>
    <submittedName>
        <fullName evidence="1">Uncharacterized protein</fullName>
    </submittedName>
</protein>
<evidence type="ECO:0000313" key="1">
    <source>
        <dbReference type="EMBL" id="KAA6381035.1"/>
    </source>
</evidence>
<gene>
    <name evidence="1" type="ORF">EZS28_023439</name>
</gene>
<reference evidence="1 2" key="1">
    <citation type="submission" date="2019-03" db="EMBL/GenBank/DDBJ databases">
        <title>Single cell metagenomics reveals metabolic interactions within the superorganism composed of flagellate Streblomastix strix and complex community of Bacteroidetes bacteria on its surface.</title>
        <authorList>
            <person name="Treitli S.C."/>
            <person name="Kolisko M."/>
            <person name="Husnik F."/>
            <person name="Keeling P."/>
            <person name="Hampl V."/>
        </authorList>
    </citation>
    <scope>NUCLEOTIDE SEQUENCE [LARGE SCALE GENOMIC DNA]</scope>
    <source>
        <strain evidence="1">ST1C</strain>
    </source>
</reference>
<organism evidence="1 2">
    <name type="scientific">Streblomastix strix</name>
    <dbReference type="NCBI Taxonomy" id="222440"/>
    <lineage>
        <taxon>Eukaryota</taxon>
        <taxon>Metamonada</taxon>
        <taxon>Preaxostyla</taxon>
        <taxon>Oxymonadida</taxon>
        <taxon>Streblomastigidae</taxon>
        <taxon>Streblomastix</taxon>
    </lineage>
</organism>
<dbReference type="EMBL" id="SNRW01007565">
    <property type="protein sequence ID" value="KAA6381035.1"/>
    <property type="molecule type" value="Genomic_DNA"/>
</dbReference>
<name>A0A5J4VEZ5_9EUKA</name>
<dbReference type="AlphaFoldDB" id="A0A5J4VEZ5"/>
<comment type="caution">
    <text evidence="1">The sequence shown here is derived from an EMBL/GenBank/DDBJ whole genome shotgun (WGS) entry which is preliminary data.</text>
</comment>
<sequence length="172" mass="19925">MSKQKLDLISTSLQRTSTVPKDYNVVDGLLGLGQYILLETFSEMMNLDDLQQLLQTCKKTHNLKDHPRYHTILESFRLHAIESPCLLDLVIDGNTFTHTSENENYCTVQFDKLIDRGIVKVDILNIYNLVGVGITDESVRFDRNERPWAKGIQYITSIQQYIKMEQDHILHI</sequence>
<accession>A0A5J4VEZ5</accession>